<organism evidence="1 3">
    <name type="scientific">Enterococcus malodoratus ATCC 43197</name>
    <dbReference type="NCBI Taxonomy" id="1158601"/>
    <lineage>
        <taxon>Bacteria</taxon>
        <taxon>Bacillati</taxon>
        <taxon>Bacillota</taxon>
        <taxon>Bacilli</taxon>
        <taxon>Lactobacillales</taxon>
        <taxon>Enterococcaceae</taxon>
        <taxon>Enterococcus</taxon>
    </lineage>
</organism>
<name>R2R8D8_9ENTE</name>
<evidence type="ECO:0000313" key="2">
    <source>
        <dbReference type="EMBL" id="EOT70436.1"/>
    </source>
</evidence>
<dbReference type="PATRIC" id="fig|1158601.3.peg.3791"/>
<reference evidence="2 4" key="2">
    <citation type="submission" date="2013-03" db="EMBL/GenBank/DDBJ databases">
        <title>The Genome Sequence of Enterococcus malodoratus ATCC_43197 (PacBio/Illumina hybrid assembly).</title>
        <authorList>
            <consortium name="The Broad Institute Genomics Platform"/>
            <consortium name="The Broad Institute Genome Sequencing Center for Infectious Disease"/>
            <person name="Earl A."/>
            <person name="Russ C."/>
            <person name="Gilmore M."/>
            <person name="Surin D."/>
            <person name="Walker B."/>
            <person name="Young S."/>
            <person name="Zeng Q."/>
            <person name="Gargeya S."/>
            <person name="Fitzgerald M."/>
            <person name="Haas B."/>
            <person name="Abouelleil A."/>
            <person name="Allen A.W."/>
            <person name="Alvarado L."/>
            <person name="Arachchi H.M."/>
            <person name="Berlin A.M."/>
            <person name="Chapman S.B."/>
            <person name="Gainer-Dewar J."/>
            <person name="Goldberg J."/>
            <person name="Griggs A."/>
            <person name="Gujja S."/>
            <person name="Hansen M."/>
            <person name="Howarth C."/>
            <person name="Imamovic A."/>
            <person name="Ireland A."/>
            <person name="Larimer J."/>
            <person name="McCowan C."/>
            <person name="Murphy C."/>
            <person name="Pearson M."/>
            <person name="Poon T.W."/>
            <person name="Priest M."/>
            <person name="Roberts A."/>
            <person name="Saif S."/>
            <person name="Shea T."/>
            <person name="Sisk P."/>
            <person name="Sykes S."/>
            <person name="Wortman J."/>
            <person name="Nusbaum C."/>
            <person name="Birren B."/>
        </authorList>
    </citation>
    <scope>NUCLEOTIDE SEQUENCE [LARGE SCALE GENOMIC DNA]</scope>
    <source>
        <strain evidence="2 4">ATCC 43197</strain>
    </source>
</reference>
<dbReference type="OrthoDB" id="9096700at2"/>
<dbReference type="PIRSF" id="PIRSF011474">
    <property type="entry name" value="Glucitol_operon_activator"/>
    <property type="match status" value="1"/>
</dbReference>
<dbReference type="EMBL" id="AJAK01000030">
    <property type="protein sequence ID" value="EOH72239.1"/>
    <property type="molecule type" value="Genomic_DNA"/>
</dbReference>
<dbReference type="InterPro" id="IPR009693">
    <property type="entry name" value="Glucitol_operon_activator"/>
</dbReference>
<dbReference type="STRING" id="71451.RV07_GL000386"/>
<dbReference type="RefSeq" id="WP_010742596.1">
    <property type="nucleotide sequence ID" value="NZ_KB946253.1"/>
</dbReference>
<evidence type="ECO:0000313" key="3">
    <source>
        <dbReference type="Proteomes" id="UP000013783"/>
    </source>
</evidence>
<evidence type="ECO:0008006" key="5">
    <source>
        <dbReference type="Google" id="ProtNLM"/>
    </source>
</evidence>
<accession>R2R8D8</accession>
<evidence type="ECO:0000313" key="1">
    <source>
        <dbReference type="EMBL" id="EOH72239.1"/>
    </source>
</evidence>
<dbReference type="AlphaFoldDB" id="R2R8D8"/>
<dbReference type="EMBL" id="ASWA01000002">
    <property type="protein sequence ID" value="EOT70436.1"/>
    <property type="molecule type" value="Genomic_DNA"/>
</dbReference>
<gene>
    <name evidence="2" type="ORF">I585_01916</name>
    <name evidence="1" type="ORF">UAI_03823</name>
</gene>
<sequence length="170" mass="19023">MNIFFLGAVAIIAYILQIFLGMKQIKNFNSVYIRMKRKGKVAIGRRPGRIASGTILLLGVDSTGIIQEAEMMQGTSILARFKPRPQFTGIDIHQLTDSSILTNENKLTRKAAANAQKIYLEVEKGNHQDKAPVSPIFNLGNQLSLMKLSIQEKLSKKDENSAFRSSYHEK</sequence>
<keyword evidence="4" id="KW-1185">Reference proteome</keyword>
<dbReference type="Proteomes" id="UP000013783">
    <property type="component" value="Unassembled WGS sequence"/>
</dbReference>
<dbReference type="eggNOG" id="COG4578">
    <property type="taxonomic scope" value="Bacteria"/>
</dbReference>
<dbReference type="Proteomes" id="UP000014148">
    <property type="component" value="Unassembled WGS sequence"/>
</dbReference>
<evidence type="ECO:0000313" key="4">
    <source>
        <dbReference type="Proteomes" id="UP000014148"/>
    </source>
</evidence>
<dbReference type="Pfam" id="PF06923">
    <property type="entry name" value="GutM"/>
    <property type="match status" value="1"/>
</dbReference>
<reference evidence="1 3" key="1">
    <citation type="submission" date="2013-02" db="EMBL/GenBank/DDBJ databases">
        <title>The Genome Sequence of Enterococcus malodoratus ATCC_43197.</title>
        <authorList>
            <consortium name="The Broad Institute Genome Sequencing Platform"/>
            <consortium name="The Broad Institute Genome Sequencing Center for Infectious Disease"/>
            <person name="Earl A.M."/>
            <person name="Gilmore M.S."/>
            <person name="Lebreton F."/>
            <person name="Walker B."/>
            <person name="Young S.K."/>
            <person name="Zeng Q."/>
            <person name="Gargeya S."/>
            <person name="Fitzgerald M."/>
            <person name="Haas B."/>
            <person name="Abouelleil A."/>
            <person name="Alvarado L."/>
            <person name="Arachchi H.M."/>
            <person name="Berlin A.M."/>
            <person name="Chapman S.B."/>
            <person name="Dewar J."/>
            <person name="Goldberg J."/>
            <person name="Griggs A."/>
            <person name="Gujja S."/>
            <person name="Hansen M."/>
            <person name="Howarth C."/>
            <person name="Imamovic A."/>
            <person name="Larimer J."/>
            <person name="McCowan C."/>
            <person name="Murphy C."/>
            <person name="Neiman D."/>
            <person name="Pearson M."/>
            <person name="Priest M."/>
            <person name="Roberts A."/>
            <person name="Saif S."/>
            <person name="Shea T."/>
            <person name="Sisk P."/>
            <person name="Sykes S."/>
            <person name="Wortman J."/>
            <person name="Nusbaum C."/>
            <person name="Birren B."/>
        </authorList>
    </citation>
    <scope>NUCLEOTIDE SEQUENCE [LARGE SCALE GENOMIC DNA]</scope>
    <source>
        <strain evidence="1 3">ATCC 43197</strain>
    </source>
</reference>
<proteinExistence type="predicted"/>
<protein>
    <recommendedName>
        <fullName evidence="5">Transcriptional regulator SrlR</fullName>
    </recommendedName>
</protein>
<comment type="caution">
    <text evidence="1">The sequence shown here is derived from an EMBL/GenBank/DDBJ whole genome shotgun (WGS) entry which is preliminary data.</text>
</comment>